<reference evidence="1 2" key="1">
    <citation type="submission" date="2023-04" db="EMBL/GenBank/DDBJ databases">
        <title>Clostridium tannerae sp. nov., isolated from the fecal material of an alpaca.</title>
        <authorList>
            <person name="Miller S."/>
            <person name="Hendry M."/>
            <person name="King J."/>
            <person name="Sankaranarayanan K."/>
            <person name="Lawson P.A."/>
        </authorList>
    </citation>
    <scope>NUCLEOTIDE SEQUENCE [LARGE SCALE GENOMIC DNA]</scope>
    <source>
        <strain evidence="1 2">A1-XYC3</strain>
    </source>
</reference>
<comment type="caution">
    <text evidence="1">The sequence shown here is derived from an EMBL/GenBank/DDBJ whole genome shotgun (WGS) entry which is preliminary data.</text>
</comment>
<accession>A0ABU4JU44</accession>
<dbReference type="EMBL" id="JARUJP010000011">
    <property type="protein sequence ID" value="MDW8801631.1"/>
    <property type="molecule type" value="Genomic_DNA"/>
</dbReference>
<dbReference type="RefSeq" id="WP_318798139.1">
    <property type="nucleotide sequence ID" value="NZ_JARUJP010000011.1"/>
</dbReference>
<gene>
    <name evidence="1" type="ORF">P8V03_10755</name>
</gene>
<evidence type="ECO:0000313" key="2">
    <source>
        <dbReference type="Proteomes" id="UP001281656"/>
    </source>
</evidence>
<keyword evidence="2" id="KW-1185">Reference proteome</keyword>
<dbReference type="Proteomes" id="UP001281656">
    <property type="component" value="Unassembled WGS sequence"/>
</dbReference>
<proteinExistence type="predicted"/>
<protein>
    <recommendedName>
        <fullName evidence="3">YtkA-like domain-containing protein</fullName>
    </recommendedName>
</protein>
<organism evidence="1 2">
    <name type="scientific">Clostridium tanneri</name>
    <dbReference type="NCBI Taxonomy" id="3037988"/>
    <lineage>
        <taxon>Bacteria</taxon>
        <taxon>Bacillati</taxon>
        <taxon>Bacillota</taxon>
        <taxon>Clostridia</taxon>
        <taxon>Eubacteriales</taxon>
        <taxon>Clostridiaceae</taxon>
        <taxon>Clostridium</taxon>
    </lineage>
</organism>
<evidence type="ECO:0008006" key="3">
    <source>
        <dbReference type="Google" id="ProtNLM"/>
    </source>
</evidence>
<evidence type="ECO:0000313" key="1">
    <source>
        <dbReference type="EMBL" id="MDW8801631.1"/>
    </source>
</evidence>
<sequence>MKKLLIPILAGMFIVVGGGASYKYFNGPKIKESALTRSIDYKGKATAPSTTFKPKDTVYFSAKGKKLAIKKATVVWYKGEVATKNRFKVEENIEINKSGYFSAKLSAPEGLEEGQYGVTIYSAGKEIMEGMWKFEVKN</sequence>
<name>A0ABU4JU44_9CLOT</name>